<organism evidence="1 2">
    <name type="scientific">Iris pallida</name>
    <name type="common">Sweet iris</name>
    <dbReference type="NCBI Taxonomy" id="29817"/>
    <lineage>
        <taxon>Eukaryota</taxon>
        <taxon>Viridiplantae</taxon>
        <taxon>Streptophyta</taxon>
        <taxon>Embryophyta</taxon>
        <taxon>Tracheophyta</taxon>
        <taxon>Spermatophyta</taxon>
        <taxon>Magnoliopsida</taxon>
        <taxon>Liliopsida</taxon>
        <taxon>Asparagales</taxon>
        <taxon>Iridaceae</taxon>
        <taxon>Iridoideae</taxon>
        <taxon>Irideae</taxon>
        <taxon>Iris</taxon>
    </lineage>
</organism>
<reference evidence="1" key="1">
    <citation type="journal article" date="2023" name="GigaByte">
        <title>Genome assembly of the bearded iris, Iris pallida Lam.</title>
        <authorList>
            <person name="Bruccoleri R.E."/>
            <person name="Oakeley E.J."/>
            <person name="Faust A.M.E."/>
            <person name="Altorfer M."/>
            <person name="Dessus-Babus S."/>
            <person name="Burckhardt D."/>
            <person name="Oertli M."/>
            <person name="Naumann U."/>
            <person name="Petersen F."/>
            <person name="Wong J."/>
        </authorList>
    </citation>
    <scope>NUCLEOTIDE SEQUENCE</scope>
    <source>
        <strain evidence="1">GSM-AAB239-AS_SAM_17_03QT</strain>
    </source>
</reference>
<dbReference type="Proteomes" id="UP001140949">
    <property type="component" value="Unassembled WGS sequence"/>
</dbReference>
<evidence type="ECO:0000313" key="1">
    <source>
        <dbReference type="EMBL" id="KAJ6807780.1"/>
    </source>
</evidence>
<name>A0AAX6EUM2_IRIPA</name>
<evidence type="ECO:0000313" key="2">
    <source>
        <dbReference type="Proteomes" id="UP001140949"/>
    </source>
</evidence>
<sequence length="178" mass="19887">MIVPPSGRESCQTGPPLQRTSTVLCPPLPRTRPVPRRTRCCWTGNWRAGGRRPTSWGTCGGGFGTLRIVVGSCKLKGWRKDVINTRWSIWLVGFFQMCFECVVSSLNLSCNVVRERERETIVITKMIFGPSKGRIPSLDHAYVVAVHCFFVSIGVQPLKTLTGSWCQLVTVMFKGRAK</sequence>
<dbReference type="EMBL" id="JANAVB010033817">
    <property type="protein sequence ID" value="KAJ6807780.1"/>
    <property type="molecule type" value="Genomic_DNA"/>
</dbReference>
<protein>
    <submittedName>
        <fullName evidence="1">Myb-related protein P-like</fullName>
    </submittedName>
</protein>
<keyword evidence="2" id="KW-1185">Reference proteome</keyword>
<dbReference type="AlphaFoldDB" id="A0AAX6EUM2"/>
<proteinExistence type="predicted"/>
<comment type="caution">
    <text evidence="1">The sequence shown here is derived from an EMBL/GenBank/DDBJ whole genome shotgun (WGS) entry which is preliminary data.</text>
</comment>
<reference evidence="1" key="2">
    <citation type="submission" date="2023-04" db="EMBL/GenBank/DDBJ databases">
        <authorList>
            <person name="Bruccoleri R.E."/>
            <person name="Oakeley E.J."/>
            <person name="Faust A.-M."/>
            <person name="Dessus-Babus S."/>
            <person name="Altorfer M."/>
            <person name="Burckhardt D."/>
            <person name="Oertli M."/>
            <person name="Naumann U."/>
            <person name="Petersen F."/>
            <person name="Wong J."/>
        </authorList>
    </citation>
    <scope>NUCLEOTIDE SEQUENCE</scope>
    <source>
        <strain evidence="1">GSM-AAB239-AS_SAM_17_03QT</strain>
        <tissue evidence="1">Leaf</tissue>
    </source>
</reference>
<gene>
    <name evidence="1" type="ORF">M6B38_171415</name>
</gene>
<accession>A0AAX6EUM2</accession>